<evidence type="ECO:0000313" key="2">
    <source>
        <dbReference type="EMBL" id="GLI28497.1"/>
    </source>
</evidence>
<gene>
    <name evidence="2" type="ORF">ARHIZOSPH14_27390</name>
</gene>
<protein>
    <recommendedName>
        <fullName evidence="1">4Fe-4S Wbl-type domain-containing protein</fullName>
    </recommendedName>
</protein>
<sequence>MSAQPKAEATEAVDDAWDELNAALREYAPPCDGDALFTADRVSAEDRARCTSICGRCLVSDLCDAAATAAKVTSGFWAGHHYSEKGRK</sequence>
<dbReference type="PROSITE" id="PS51674">
    <property type="entry name" value="4FE4S_WBL"/>
    <property type="match status" value="1"/>
</dbReference>
<keyword evidence="3" id="KW-1185">Reference proteome</keyword>
<name>A0A9W6CXL7_9MICO</name>
<dbReference type="InterPro" id="IPR034768">
    <property type="entry name" value="4FE4S_WBL"/>
</dbReference>
<reference evidence="2" key="1">
    <citation type="submission" date="2022-12" db="EMBL/GenBank/DDBJ databases">
        <title>Reference genome sequencing for broad-spectrum identification of bacterial and archaeal isolates by mass spectrometry.</title>
        <authorList>
            <person name="Sekiguchi Y."/>
            <person name="Tourlousse D.M."/>
        </authorList>
    </citation>
    <scope>NUCLEOTIDE SEQUENCE</scope>
    <source>
        <strain evidence="2">14</strain>
    </source>
</reference>
<evidence type="ECO:0000313" key="3">
    <source>
        <dbReference type="Proteomes" id="UP001144396"/>
    </source>
</evidence>
<feature type="domain" description="4Fe-4S Wbl-type" evidence="1">
    <location>
        <begin position="23"/>
        <end position="87"/>
    </location>
</feature>
<dbReference type="Pfam" id="PF02467">
    <property type="entry name" value="Whib"/>
    <property type="match status" value="1"/>
</dbReference>
<dbReference type="EMBL" id="BSDP01000001">
    <property type="protein sequence ID" value="GLI28497.1"/>
    <property type="molecule type" value="Genomic_DNA"/>
</dbReference>
<accession>A0A9W6CXL7</accession>
<comment type="caution">
    <text evidence="2">The sequence shown here is derived from an EMBL/GenBank/DDBJ whole genome shotgun (WGS) entry which is preliminary data.</text>
</comment>
<dbReference type="Proteomes" id="UP001144396">
    <property type="component" value="Unassembled WGS sequence"/>
</dbReference>
<evidence type="ECO:0000259" key="1">
    <source>
        <dbReference type="PROSITE" id="PS51674"/>
    </source>
</evidence>
<organism evidence="2 3">
    <name type="scientific">Agromyces rhizosphaerae</name>
    <dbReference type="NCBI Taxonomy" id="88374"/>
    <lineage>
        <taxon>Bacteria</taxon>
        <taxon>Bacillati</taxon>
        <taxon>Actinomycetota</taxon>
        <taxon>Actinomycetes</taxon>
        <taxon>Micrococcales</taxon>
        <taxon>Microbacteriaceae</taxon>
        <taxon>Agromyces</taxon>
    </lineage>
</organism>
<proteinExistence type="predicted"/>
<dbReference type="RefSeq" id="WP_373878332.1">
    <property type="nucleotide sequence ID" value="NZ_BSDP01000001.1"/>
</dbReference>
<dbReference type="AlphaFoldDB" id="A0A9W6CXL7"/>